<dbReference type="SMART" id="SM01256">
    <property type="entry name" value="KNOX2"/>
    <property type="match status" value="1"/>
</dbReference>
<name>A0AAN7MD72_TRANT</name>
<evidence type="ECO:0000259" key="4">
    <source>
        <dbReference type="SMART" id="SM01255"/>
    </source>
</evidence>
<keyword evidence="7" id="KW-1185">Reference proteome</keyword>
<dbReference type="Pfam" id="PF03790">
    <property type="entry name" value="KNOX1"/>
    <property type="match status" value="1"/>
</dbReference>
<dbReference type="InterPro" id="IPR005540">
    <property type="entry name" value="KNOX1"/>
</dbReference>
<sequence length="167" mass="18674">MEAREERETYAEVVKEEEEEEEVENDDNGSNIGDSIASTDDEDALKRRISTHPLYGKLVKMHLDCLKVGVIGDVVGDRDHHETRCQPQMDSNKSPQRMLHQSDLDHFMEAYCAALSKLREAMEEPQQTTMAFISSMHSELQEMSAVPIAHSNAPALPHPPPTSSSGN</sequence>
<comment type="caution">
    <text evidence="6">The sequence shown here is derived from an EMBL/GenBank/DDBJ whole genome shotgun (WGS) entry which is preliminary data.</text>
</comment>
<dbReference type="GO" id="GO:0003677">
    <property type="term" value="F:DNA binding"/>
    <property type="evidence" value="ECO:0007669"/>
    <property type="project" value="InterPro"/>
</dbReference>
<proteinExistence type="predicted"/>
<gene>
    <name evidence="6" type="ORF">SAY86_021813</name>
</gene>
<feature type="compositionally biased region" description="Basic and acidic residues" evidence="3">
    <location>
        <begin position="1"/>
        <end position="14"/>
    </location>
</feature>
<evidence type="ECO:0000313" key="6">
    <source>
        <dbReference type="EMBL" id="KAK4801326.1"/>
    </source>
</evidence>
<evidence type="ECO:0000256" key="2">
    <source>
        <dbReference type="ARBA" id="ARBA00023242"/>
    </source>
</evidence>
<dbReference type="PANTHER" id="PTHR48452">
    <property type="entry name" value="FUSED COMPOUND LEAF 1"/>
    <property type="match status" value="1"/>
</dbReference>
<feature type="compositionally biased region" description="Acidic residues" evidence="3">
    <location>
        <begin position="15"/>
        <end position="27"/>
    </location>
</feature>
<organism evidence="6 7">
    <name type="scientific">Trapa natans</name>
    <name type="common">Water chestnut</name>
    <dbReference type="NCBI Taxonomy" id="22666"/>
    <lineage>
        <taxon>Eukaryota</taxon>
        <taxon>Viridiplantae</taxon>
        <taxon>Streptophyta</taxon>
        <taxon>Embryophyta</taxon>
        <taxon>Tracheophyta</taxon>
        <taxon>Spermatophyta</taxon>
        <taxon>Magnoliopsida</taxon>
        <taxon>eudicotyledons</taxon>
        <taxon>Gunneridae</taxon>
        <taxon>Pentapetalae</taxon>
        <taxon>rosids</taxon>
        <taxon>malvids</taxon>
        <taxon>Myrtales</taxon>
        <taxon>Lythraceae</taxon>
        <taxon>Trapa</taxon>
    </lineage>
</organism>
<dbReference type="AlphaFoldDB" id="A0AAN7MD72"/>
<dbReference type="Proteomes" id="UP001346149">
    <property type="component" value="Unassembled WGS sequence"/>
</dbReference>
<dbReference type="InterPro" id="IPR005541">
    <property type="entry name" value="KNOX2"/>
</dbReference>
<feature type="region of interest" description="Disordered" evidence="3">
    <location>
        <begin position="1"/>
        <end position="44"/>
    </location>
</feature>
<feature type="domain" description="KNOX1" evidence="4">
    <location>
        <begin position="43"/>
        <end position="87"/>
    </location>
</feature>
<evidence type="ECO:0000256" key="3">
    <source>
        <dbReference type="SAM" id="MobiDB-lite"/>
    </source>
</evidence>
<evidence type="ECO:0000259" key="5">
    <source>
        <dbReference type="SMART" id="SM01256"/>
    </source>
</evidence>
<dbReference type="EMBL" id="JAXQNO010000003">
    <property type="protein sequence ID" value="KAK4801326.1"/>
    <property type="molecule type" value="Genomic_DNA"/>
</dbReference>
<dbReference type="SMART" id="SM01255">
    <property type="entry name" value="KNOX1"/>
    <property type="match status" value="1"/>
</dbReference>
<evidence type="ECO:0000313" key="7">
    <source>
        <dbReference type="Proteomes" id="UP001346149"/>
    </source>
</evidence>
<accession>A0AAN7MD72</accession>
<protein>
    <submittedName>
        <fullName evidence="6">Uncharacterized protein</fullName>
    </submittedName>
</protein>
<comment type="subcellular location">
    <subcellularLocation>
        <location evidence="1">Nucleus</location>
    </subcellularLocation>
</comment>
<feature type="compositionally biased region" description="Polar residues" evidence="3">
    <location>
        <begin position="28"/>
        <end position="38"/>
    </location>
</feature>
<keyword evidence="2" id="KW-0539">Nucleus</keyword>
<reference evidence="6 7" key="1">
    <citation type="journal article" date="2023" name="Hortic Res">
        <title>Pangenome of water caltrop reveals structural variations and asymmetric subgenome divergence after allopolyploidization.</title>
        <authorList>
            <person name="Zhang X."/>
            <person name="Chen Y."/>
            <person name="Wang L."/>
            <person name="Yuan Y."/>
            <person name="Fang M."/>
            <person name="Shi L."/>
            <person name="Lu R."/>
            <person name="Comes H.P."/>
            <person name="Ma Y."/>
            <person name="Chen Y."/>
            <person name="Huang G."/>
            <person name="Zhou Y."/>
            <person name="Zheng Z."/>
            <person name="Qiu Y."/>
        </authorList>
    </citation>
    <scope>NUCLEOTIDE SEQUENCE [LARGE SCALE GENOMIC DNA]</scope>
    <source>
        <strain evidence="6">F231</strain>
    </source>
</reference>
<evidence type="ECO:0000256" key="1">
    <source>
        <dbReference type="ARBA" id="ARBA00004123"/>
    </source>
</evidence>
<dbReference type="GO" id="GO:0005634">
    <property type="term" value="C:nucleus"/>
    <property type="evidence" value="ECO:0007669"/>
    <property type="project" value="UniProtKB-SubCell"/>
</dbReference>
<feature type="domain" description="KNOX2" evidence="5">
    <location>
        <begin position="93"/>
        <end position="145"/>
    </location>
</feature>
<dbReference type="PANTHER" id="PTHR48452:SF1">
    <property type="entry name" value="FUSED COMPOUND LEAF 1"/>
    <property type="match status" value="1"/>
</dbReference>
<dbReference type="Pfam" id="PF03791">
    <property type="entry name" value="KNOX2"/>
    <property type="match status" value="1"/>
</dbReference>